<comment type="caution">
    <text evidence="2">The sequence shown here is derived from an EMBL/GenBank/DDBJ whole genome shotgun (WGS) entry which is preliminary data.</text>
</comment>
<feature type="region of interest" description="Disordered" evidence="1">
    <location>
        <begin position="93"/>
        <end position="114"/>
    </location>
</feature>
<name>A0A6A4XW60_9STRA</name>
<accession>A0A6A4XW60</accession>
<reference evidence="2" key="1">
    <citation type="submission" date="2019-06" db="EMBL/GenBank/DDBJ databases">
        <title>Genomics analysis of Aphanomyces spp. identifies a new class of oomycete effector associated with host adaptation.</title>
        <authorList>
            <person name="Gaulin E."/>
        </authorList>
    </citation>
    <scope>NUCLEOTIDE SEQUENCE</scope>
    <source>
        <strain evidence="2">CBS 578.67</strain>
    </source>
</reference>
<gene>
    <name evidence="2" type="ORF">As57867_020910</name>
</gene>
<organism evidence="2">
    <name type="scientific">Aphanomyces stellatus</name>
    <dbReference type="NCBI Taxonomy" id="120398"/>
    <lineage>
        <taxon>Eukaryota</taxon>
        <taxon>Sar</taxon>
        <taxon>Stramenopiles</taxon>
        <taxon>Oomycota</taxon>
        <taxon>Saprolegniomycetes</taxon>
        <taxon>Saprolegniales</taxon>
        <taxon>Verrucalvaceae</taxon>
        <taxon>Aphanomyces</taxon>
    </lineage>
</organism>
<protein>
    <submittedName>
        <fullName evidence="2">Uncharacterized protein</fullName>
    </submittedName>
</protein>
<sequence length="114" mass="12718">MKAASAVLSFAFAASKTPQGQIAFIGVVPGVFHDRNQASLERQERSLETLKWKLIESTDNGLDGSEKSKVQDVCIGRVRRLWKQREVPTNVRVRRKGRSETSIVPRPGHFSTIA</sequence>
<evidence type="ECO:0000256" key="1">
    <source>
        <dbReference type="SAM" id="MobiDB-lite"/>
    </source>
</evidence>
<evidence type="ECO:0000313" key="2">
    <source>
        <dbReference type="EMBL" id="KAF0687249.1"/>
    </source>
</evidence>
<dbReference type="AlphaFoldDB" id="A0A6A4XW60"/>
<proteinExistence type="predicted"/>
<dbReference type="EMBL" id="VJMH01006953">
    <property type="protein sequence ID" value="KAF0687249.1"/>
    <property type="molecule type" value="Genomic_DNA"/>
</dbReference>
<feature type="non-terminal residue" evidence="2">
    <location>
        <position position="114"/>
    </location>
</feature>